<dbReference type="AlphaFoldDB" id="A0A9X1I247"/>
<keyword evidence="3" id="KW-1185">Reference proteome</keyword>
<dbReference type="Proteomes" id="UP001139199">
    <property type="component" value="Unassembled WGS sequence"/>
</dbReference>
<reference evidence="2" key="1">
    <citation type="submission" date="2021-10" db="EMBL/GenBank/DDBJ databases">
        <title>Tamlana sargassums sp. nov., and Tamlana laminarinivorans sp. nov., two new bacteria isolated from the brown alga.</title>
        <authorList>
            <person name="Li J."/>
        </authorList>
    </citation>
    <scope>NUCLEOTIDE SEQUENCE</scope>
    <source>
        <strain evidence="2">PT2-4</strain>
    </source>
</reference>
<evidence type="ECO:0000313" key="2">
    <source>
        <dbReference type="EMBL" id="MCB4800035.1"/>
    </source>
</evidence>
<dbReference type="EMBL" id="JAJAPW010000008">
    <property type="protein sequence ID" value="MCB4800035.1"/>
    <property type="molecule type" value="Genomic_DNA"/>
</dbReference>
<organism evidence="2 3">
    <name type="scientific">Neotamlana laminarinivorans</name>
    <dbReference type="NCBI Taxonomy" id="2883124"/>
    <lineage>
        <taxon>Bacteria</taxon>
        <taxon>Pseudomonadati</taxon>
        <taxon>Bacteroidota</taxon>
        <taxon>Flavobacteriia</taxon>
        <taxon>Flavobacteriales</taxon>
        <taxon>Flavobacteriaceae</taxon>
        <taxon>Neotamlana</taxon>
    </lineage>
</organism>
<protein>
    <submittedName>
        <fullName evidence="2">PorP/SprF family type IX secretion system membrane protein</fullName>
    </submittedName>
</protein>
<dbReference type="RefSeq" id="WP_226544518.1">
    <property type="nucleotide sequence ID" value="NZ_JAJAPW010000008.1"/>
</dbReference>
<feature type="non-terminal residue" evidence="2">
    <location>
        <position position="541"/>
    </location>
</feature>
<feature type="compositionally biased region" description="Basic and acidic residues" evidence="1">
    <location>
        <begin position="383"/>
        <end position="426"/>
    </location>
</feature>
<sequence length="541" mass="59520">MKKLMPYMFFTIFFVQHIVAQNEDGVVAFQLPVRNGLRFNKFNINPTFSFVREQNKYISITNKREWVGFTDAPQTYLFSYNGRFKENIGAGVSLFQQNYGVMTTFGGVLNMAYNAVISRNQNLTFGINLGAYSSGLNEGNVVINFDDPSLQNIQSNTVISINPGINYGTTFLDFGVSLNNIVAYNFTTSKMLEDNPEQSIQGHIMYTGYMDSRGFFDESKFTAFARTELKKETTVVSGIVMLTVPKGIWGQVGYNTLYGASGGIGFNITNTIAVEYNYEKAIGDLASFGSSHELTLAYKFKDNNRFLYSGDDDEEALLKSNKRKSSSSNRKPKAKTAAQIEAERAKRIEAAAQRKAEAEAKAEQRRIAAAKAKEEAEAKRLELEAQQKRKVEQTSKAEQERLAAEAKSKAEAEAEAKRLAQERAEAEAAAAKAEQERLAAEAKSKAEAEAEAKRLAQERAEAEAAAAKAEQERLAAEAKSKAEAEAEAKRLAQERAEAEAAAAKAEQERLAAEAKSKAEAEAEAKRLAQERAEAEAAAAKA</sequence>
<gene>
    <name evidence="2" type="ORF">LG649_14370</name>
</gene>
<dbReference type="NCBIfam" id="TIGR03519">
    <property type="entry name" value="T9SS_PorP_fam"/>
    <property type="match status" value="1"/>
</dbReference>
<evidence type="ECO:0000256" key="1">
    <source>
        <dbReference type="SAM" id="MobiDB-lite"/>
    </source>
</evidence>
<feature type="compositionally biased region" description="Basic and acidic residues" evidence="1">
    <location>
        <begin position="433"/>
        <end position="462"/>
    </location>
</feature>
<feature type="region of interest" description="Disordered" evidence="1">
    <location>
        <begin position="383"/>
        <end position="541"/>
    </location>
</feature>
<dbReference type="Pfam" id="PF11751">
    <property type="entry name" value="PorP_SprF"/>
    <property type="match status" value="1"/>
</dbReference>
<feature type="compositionally biased region" description="Basic and acidic residues" evidence="1">
    <location>
        <begin position="469"/>
        <end position="498"/>
    </location>
</feature>
<proteinExistence type="predicted"/>
<comment type="caution">
    <text evidence="2">The sequence shown here is derived from an EMBL/GenBank/DDBJ whole genome shotgun (WGS) entry which is preliminary data.</text>
</comment>
<accession>A0A9X1I247</accession>
<feature type="compositionally biased region" description="Basic and acidic residues" evidence="1">
    <location>
        <begin position="505"/>
        <end position="534"/>
    </location>
</feature>
<name>A0A9X1I247_9FLAO</name>
<feature type="region of interest" description="Disordered" evidence="1">
    <location>
        <begin position="319"/>
        <end position="341"/>
    </location>
</feature>
<evidence type="ECO:0000313" key="3">
    <source>
        <dbReference type="Proteomes" id="UP001139199"/>
    </source>
</evidence>
<dbReference type="InterPro" id="IPR019861">
    <property type="entry name" value="PorP/SprF_Bacteroidetes"/>
</dbReference>
<feature type="compositionally biased region" description="Basic residues" evidence="1">
    <location>
        <begin position="320"/>
        <end position="334"/>
    </location>
</feature>